<evidence type="ECO:0000256" key="2">
    <source>
        <dbReference type="ARBA" id="ARBA00006692"/>
    </source>
</evidence>
<comment type="similarity">
    <text evidence="2">Belongs to the protein kinase superfamily. CAMK Ser/Thr protein kinase family.</text>
</comment>
<evidence type="ECO:0000256" key="5">
    <source>
        <dbReference type="ARBA" id="ARBA00023319"/>
    </source>
</evidence>
<sequence length="345" mass="38265">MTRASTLLKSATTVERLQRLLTLKSSDTSIDVQGLYENSQYLFRVAAVTENGTGDFLTAESPIVAKMPFDAPDSPGVPDITEVGGDFASLTWDKPRSDGGGRIQGYWVEKREAGTENWTRVNNQLCITNMINIPNLIEDRQYEFRVFAQNEAGLSKPSSASRPVKIKDPDAAEVPEFTSGLKKVQAVEGKSARFECTVAGNPKPDIQWYKGSREIFDNDKFEIKTEGDNHILIVKDVYGEDADEYSVRASNKGGSRVSRCQLEIRSPPKINVPPRFRDVCTFEKGETVTLKIPFTGNPKPTVKWIRDGQDLSGVKRLVFQLSSSPLVVVGMLMVDITKLLLSLLL</sequence>
<keyword evidence="4" id="KW-0677">Repeat</keyword>
<dbReference type="AlphaFoldDB" id="A0AAV4EBK8"/>
<comment type="caution">
    <text evidence="8">The sequence shown here is derived from an EMBL/GenBank/DDBJ whole genome shotgun (WGS) entry which is preliminary data.</text>
</comment>
<dbReference type="Proteomes" id="UP000762676">
    <property type="component" value="Unassembled WGS sequence"/>
</dbReference>
<dbReference type="FunFam" id="2.60.40.10:FF:000127">
    <property type="entry name" value="titin isoform X1"/>
    <property type="match status" value="1"/>
</dbReference>
<comment type="subcellular location">
    <subcellularLocation>
        <location evidence="1">Cytoplasm</location>
    </subcellularLocation>
</comment>
<dbReference type="InterPro" id="IPR013783">
    <property type="entry name" value="Ig-like_fold"/>
</dbReference>
<evidence type="ECO:0000256" key="1">
    <source>
        <dbReference type="ARBA" id="ARBA00004496"/>
    </source>
</evidence>
<dbReference type="SMART" id="SM00408">
    <property type="entry name" value="IGc2"/>
    <property type="match status" value="1"/>
</dbReference>
<dbReference type="SUPFAM" id="SSF48726">
    <property type="entry name" value="Immunoglobulin"/>
    <property type="match status" value="2"/>
</dbReference>
<accession>A0AAV4EBK8</accession>
<dbReference type="CDD" id="cd00063">
    <property type="entry name" value="FN3"/>
    <property type="match status" value="2"/>
</dbReference>
<evidence type="ECO:0000259" key="7">
    <source>
        <dbReference type="PROSITE" id="PS50853"/>
    </source>
</evidence>
<proteinExistence type="inferred from homology"/>
<dbReference type="InterPro" id="IPR036179">
    <property type="entry name" value="Ig-like_dom_sf"/>
</dbReference>
<evidence type="ECO:0000313" key="9">
    <source>
        <dbReference type="Proteomes" id="UP000762676"/>
    </source>
</evidence>
<keyword evidence="9" id="KW-1185">Reference proteome</keyword>
<keyword evidence="5" id="KW-0393">Immunoglobulin domain</keyword>
<dbReference type="Pfam" id="PF00041">
    <property type="entry name" value="fn3"/>
    <property type="match status" value="1"/>
</dbReference>
<dbReference type="InterPro" id="IPR003598">
    <property type="entry name" value="Ig_sub2"/>
</dbReference>
<dbReference type="InterPro" id="IPR003961">
    <property type="entry name" value="FN3_dom"/>
</dbReference>
<evidence type="ECO:0000259" key="6">
    <source>
        <dbReference type="PROSITE" id="PS50835"/>
    </source>
</evidence>
<dbReference type="InterPro" id="IPR036116">
    <property type="entry name" value="FN3_sf"/>
</dbReference>
<dbReference type="PROSITE" id="PS50835">
    <property type="entry name" value="IG_LIKE"/>
    <property type="match status" value="1"/>
</dbReference>
<dbReference type="GO" id="GO:0045214">
    <property type="term" value="P:sarcomere organization"/>
    <property type="evidence" value="ECO:0007669"/>
    <property type="project" value="TreeGrafter"/>
</dbReference>
<organism evidence="8 9">
    <name type="scientific">Elysia marginata</name>
    <dbReference type="NCBI Taxonomy" id="1093978"/>
    <lineage>
        <taxon>Eukaryota</taxon>
        <taxon>Metazoa</taxon>
        <taxon>Spiralia</taxon>
        <taxon>Lophotrochozoa</taxon>
        <taxon>Mollusca</taxon>
        <taxon>Gastropoda</taxon>
        <taxon>Heterobranchia</taxon>
        <taxon>Euthyneura</taxon>
        <taxon>Panpulmonata</taxon>
        <taxon>Sacoglossa</taxon>
        <taxon>Placobranchoidea</taxon>
        <taxon>Plakobranchidae</taxon>
        <taxon>Elysia</taxon>
    </lineage>
</organism>
<evidence type="ECO:0000256" key="4">
    <source>
        <dbReference type="ARBA" id="ARBA00022737"/>
    </source>
</evidence>
<dbReference type="PRINTS" id="PR00014">
    <property type="entry name" value="FNTYPEIII"/>
</dbReference>
<feature type="domain" description="Fibronectin type-III" evidence="7">
    <location>
        <begin position="74"/>
        <end position="169"/>
    </location>
</feature>
<dbReference type="InterPro" id="IPR013098">
    <property type="entry name" value="Ig_I-set"/>
</dbReference>
<dbReference type="Pfam" id="PF07679">
    <property type="entry name" value="I-set"/>
    <property type="match status" value="2"/>
</dbReference>
<dbReference type="SMART" id="SM00409">
    <property type="entry name" value="IG"/>
    <property type="match status" value="1"/>
</dbReference>
<dbReference type="GO" id="GO:0031430">
    <property type="term" value="C:M band"/>
    <property type="evidence" value="ECO:0007669"/>
    <property type="project" value="TreeGrafter"/>
</dbReference>
<protein>
    <submittedName>
        <fullName evidence="8">Twitchin</fullName>
    </submittedName>
</protein>
<feature type="domain" description="Ig-like" evidence="6">
    <location>
        <begin position="169"/>
        <end position="258"/>
    </location>
</feature>
<keyword evidence="3" id="KW-0963">Cytoplasm</keyword>
<name>A0AAV4EBK8_9GAST</name>
<reference evidence="8 9" key="1">
    <citation type="journal article" date="2021" name="Elife">
        <title>Chloroplast acquisition without the gene transfer in kleptoplastic sea slugs, Plakobranchus ocellatus.</title>
        <authorList>
            <person name="Maeda T."/>
            <person name="Takahashi S."/>
            <person name="Yoshida T."/>
            <person name="Shimamura S."/>
            <person name="Takaki Y."/>
            <person name="Nagai Y."/>
            <person name="Toyoda A."/>
            <person name="Suzuki Y."/>
            <person name="Arimoto A."/>
            <person name="Ishii H."/>
            <person name="Satoh N."/>
            <person name="Nishiyama T."/>
            <person name="Hasebe M."/>
            <person name="Maruyama T."/>
            <person name="Minagawa J."/>
            <person name="Obokata J."/>
            <person name="Shigenobu S."/>
        </authorList>
    </citation>
    <scope>NUCLEOTIDE SEQUENCE [LARGE SCALE GENOMIC DNA]</scope>
</reference>
<evidence type="ECO:0000256" key="3">
    <source>
        <dbReference type="ARBA" id="ARBA00022490"/>
    </source>
</evidence>
<dbReference type="PROSITE" id="PS50853">
    <property type="entry name" value="FN3"/>
    <property type="match status" value="1"/>
</dbReference>
<dbReference type="Gene3D" id="2.60.40.10">
    <property type="entry name" value="Immunoglobulins"/>
    <property type="match status" value="4"/>
</dbReference>
<gene>
    <name evidence="8" type="ORF">ElyMa_000020900</name>
</gene>
<evidence type="ECO:0000313" key="8">
    <source>
        <dbReference type="EMBL" id="GFR58139.1"/>
    </source>
</evidence>
<dbReference type="SUPFAM" id="SSF49265">
    <property type="entry name" value="Fibronectin type III"/>
    <property type="match status" value="1"/>
</dbReference>
<dbReference type="InterPro" id="IPR003599">
    <property type="entry name" value="Ig_sub"/>
</dbReference>
<dbReference type="PANTHER" id="PTHR13817:SF151">
    <property type="entry name" value="TITIN"/>
    <property type="match status" value="1"/>
</dbReference>
<dbReference type="InterPro" id="IPR050964">
    <property type="entry name" value="Striated_Muscle_Regulatory"/>
</dbReference>
<dbReference type="PANTHER" id="PTHR13817">
    <property type="entry name" value="TITIN"/>
    <property type="match status" value="1"/>
</dbReference>
<dbReference type="EMBL" id="BMAT01000034">
    <property type="protein sequence ID" value="GFR58139.1"/>
    <property type="molecule type" value="Genomic_DNA"/>
</dbReference>
<dbReference type="InterPro" id="IPR007110">
    <property type="entry name" value="Ig-like_dom"/>
</dbReference>
<dbReference type="SMART" id="SM00060">
    <property type="entry name" value="FN3"/>
    <property type="match status" value="1"/>
</dbReference>
<dbReference type="FunFam" id="2.60.40.10:FF:000147">
    <property type="entry name" value="Myosin light chain kinase"/>
    <property type="match status" value="1"/>
</dbReference>